<dbReference type="AlphaFoldDB" id="A0A381PI66"/>
<dbReference type="Pfam" id="PF03176">
    <property type="entry name" value="MMPL"/>
    <property type="match status" value="1"/>
</dbReference>
<feature type="domain" description="Membrane transport protein MMPL" evidence="8">
    <location>
        <begin position="219"/>
        <end position="322"/>
    </location>
</feature>
<evidence type="ECO:0000256" key="6">
    <source>
        <dbReference type="ARBA" id="ARBA00023136"/>
    </source>
</evidence>
<feature type="non-terminal residue" evidence="9">
    <location>
        <position position="1"/>
    </location>
</feature>
<dbReference type="PANTHER" id="PTHR33406:SF6">
    <property type="entry name" value="MEMBRANE PROTEIN YDGH-RELATED"/>
    <property type="match status" value="1"/>
</dbReference>
<comment type="similarity">
    <text evidence="2">Belongs to the resistance-nodulation-cell division (RND) (TC 2.A.6) family. MmpL subfamily.</text>
</comment>
<comment type="subcellular location">
    <subcellularLocation>
        <location evidence="1">Cell membrane</location>
        <topology evidence="1">Multi-pass membrane protein</topology>
    </subcellularLocation>
</comment>
<evidence type="ECO:0000313" key="9">
    <source>
        <dbReference type="EMBL" id="SUZ66696.1"/>
    </source>
</evidence>
<feature type="transmembrane region" description="Helical" evidence="7">
    <location>
        <begin position="286"/>
        <end position="308"/>
    </location>
</feature>
<evidence type="ECO:0000259" key="8">
    <source>
        <dbReference type="Pfam" id="PF03176"/>
    </source>
</evidence>
<name>A0A381PI66_9ZZZZ</name>
<keyword evidence="5 7" id="KW-1133">Transmembrane helix</keyword>
<keyword evidence="4 7" id="KW-0812">Transmembrane</keyword>
<sequence>MQQIVNNCLKTIVKYPKTVLMILALIGGFFSTWLDDFQLDASSDSLLLEDDLDLRYYRNIKARYGDDEFLVVTYQPKGDLFSQENIDNLEHLRDELNALDSIKSIVSILDVPLLKSPPQNLSDLEEDVPNLLSASTDRDLAKKELLTSKLFQNLVISSDGNTTAMQLKMVIDENLESLIDDRDILREKRLVEPLDENEENKLTLLSSQIREQRAVYRQKNVENIAEIRAVLDRYRSNNKIFLGGTPMITVDMIDYIASDIEIFGISLLAFLIIALLYIFKRPRWMLISMACCFLGLIVMTGFIGFVGWPVTVVSANFVALLLIFSLSITVHLTVRYR</sequence>
<evidence type="ECO:0000256" key="1">
    <source>
        <dbReference type="ARBA" id="ARBA00004651"/>
    </source>
</evidence>
<keyword evidence="3" id="KW-1003">Cell membrane</keyword>
<feature type="transmembrane region" description="Helical" evidence="7">
    <location>
        <begin position="314"/>
        <end position="334"/>
    </location>
</feature>
<dbReference type="PANTHER" id="PTHR33406">
    <property type="entry name" value="MEMBRANE PROTEIN MJ1562-RELATED"/>
    <property type="match status" value="1"/>
</dbReference>
<feature type="transmembrane region" description="Helical" evidence="7">
    <location>
        <begin position="12"/>
        <end position="34"/>
    </location>
</feature>
<dbReference type="InterPro" id="IPR050545">
    <property type="entry name" value="Mycobact_MmpL"/>
</dbReference>
<feature type="transmembrane region" description="Helical" evidence="7">
    <location>
        <begin position="262"/>
        <end position="279"/>
    </location>
</feature>
<dbReference type="GO" id="GO:0005886">
    <property type="term" value="C:plasma membrane"/>
    <property type="evidence" value="ECO:0007669"/>
    <property type="project" value="UniProtKB-SubCell"/>
</dbReference>
<reference evidence="9" key="1">
    <citation type="submission" date="2018-05" db="EMBL/GenBank/DDBJ databases">
        <authorList>
            <person name="Lanie J.A."/>
            <person name="Ng W.-L."/>
            <person name="Kazmierczak K.M."/>
            <person name="Andrzejewski T.M."/>
            <person name="Davidsen T.M."/>
            <person name="Wayne K.J."/>
            <person name="Tettelin H."/>
            <person name="Glass J.I."/>
            <person name="Rusch D."/>
            <person name="Podicherti R."/>
            <person name="Tsui H.-C.T."/>
            <person name="Winkler M.E."/>
        </authorList>
    </citation>
    <scope>NUCLEOTIDE SEQUENCE</scope>
</reference>
<dbReference type="InterPro" id="IPR004869">
    <property type="entry name" value="MMPL_dom"/>
</dbReference>
<evidence type="ECO:0000256" key="3">
    <source>
        <dbReference type="ARBA" id="ARBA00022475"/>
    </source>
</evidence>
<organism evidence="9">
    <name type="scientific">marine metagenome</name>
    <dbReference type="NCBI Taxonomy" id="408172"/>
    <lineage>
        <taxon>unclassified sequences</taxon>
        <taxon>metagenomes</taxon>
        <taxon>ecological metagenomes</taxon>
    </lineage>
</organism>
<proteinExistence type="inferred from homology"/>
<keyword evidence="6 7" id="KW-0472">Membrane</keyword>
<evidence type="ECO:0000256" key="5">
    <source>
        <dbReference type="ARBA" id="ARBA00022989"/>
    </source>
</evidence>
<gene>
    <name evidence="9" type="ORF">METZ01_LOCUS19550</name>
</gene>
<dbReference type="Gene3D" id="1.20.1640.10">
    <property type="entry name" value="Multidrug efflux transporter AcrB transmembrane domain"/>
    <property type="match status" value="1"/>
</dbReference>
<evidence type="ECO:0000256" key="2">
    <source>
        <dbReference type="ARBA" id="ARBA00010157"/>
    </source>
</evidence>
<feature type="non-terminal residue" evidence="9">
    <location>
        <position position="337"/>
    </location>
</feature>
<protein>
    <recommendedName>
        <fullName evidence="8">Membrane transport protein MMPL domain-containing protein</fullName>
    </recommendedName>
</protein>
<dbReference type="SUPFAM" id="SSF82866">
    <property type="entry name" value="Multidrug efflux transporter AcrB transmembrane domain"/>
    <property type="match status" value="1"/>
</dbReference>
<evidence type="ECO:0000256" key="4">
    <source>
        <dbReference type="ARBA" id="ARBA00022692"/>
    </source>
</evidence>
<dbReference type="EMBL" id="UINC01000991">
    <property type="protein sequence ID" value="SUZ66696.1"/>
    <property type="molecule type" value="Genomic_DNA"/>
</dbReference>
<evidence type="ECO:0000256" key="7">
    <source>
        <dbReference type="SAM" id="Phobius"/>
    </source>
</evidence>
<accession>A0A381PI66</accession>